<name>D2QD06_SPILD</name>
<feature type="domain" description="Transposase IS200-like" evidence="1">
    <location>
        <begin position="75"/>
        <end position="188"/>
    </location>
</feature>
<dbReference type="InterPro" id="IPR052715">
    <property type="entry name" value="RAYT_transposase"/>
</dbReference>
<dbReference type="EMBL" id="CP001769">
    <property type="protein sequence ID" value="ADB41012.1"/>
    <property type="molecule type" value="Genomic_DNA"/>
</dbReference>
<dbReference type="InterPro" id="IPR002686">
    <property type="entry name" value="Transposase_17"/>
</dbReference>
<dbReference type="Gene3D" id="3.30.70.1290">
    <property type="entry name" value="Transposase IS200-like"/>
    <property type="match status" value="1"/>
</dbReference>
<dbReference type="SMART" id="SM01321">
    <property type="entry name" value="Y1_Tnp"/>
    <property type="match status" value="1"/>
</dbReference>
<sequence length="214" mass="25261">MEPEVYRRKLPHIQPLLGTFFITYRLHDSLPVEVKQQLLDEFQAEKARVVKIENHSIKIIDELNRRYFGQFDALLDLCTYCPAYLSNTAVARLVADSLHIWDNSRIDLIAYCIMSNHVHAVFTLVYEKTKAGKVNSLKQLMHSIKSYTAHEANKLLNLSGKFWEEETYDRLIRNTDELRRIVRYVLNNTVKAGLCNDWKSWQWTYVKPEYDEFS</sequence>
<dbReference type="PANTHER" id="PTHR36966:SF1">
    <property type="entry name" value="REP-ASSOCIATED TYROSINE TRANSPOSASE"/>
    <property type="match status" value="1"/>
</dbReference>
<proteinExistence type="predicted"/>
<evidence type="ECO:0000259" key="1">
    <source>
        <dbReference type="SMART" id="SM01321"/>
    </source>
</evidence>
<dbReference type="SUPFAM" id="SSF143422">
    <property type="entry name" value="Transposase IS200-like"/>
    <property type="match status" value="1"/>
</dbReference>
<evidence type="ECO:0000313" key="2">
    <source>
        <dbReference type="EMBL" id="ADB41012.1"/>
    </source>
</evidence>
<dbReference type="InterPro" id="IPR036515">
    <property type="entry name" value="Transposase_17_sf"/>
</dbReference>
<dbReference type="PANTHER" id="PTHR36966">
    <property type="entry name" value="REP-ASSOCIATED TYROSINE TRANSPOSASE"/>
    <property type="match status" value="1"/>
</dbReference>
<accession>D2QD06</accession>
<dbReference type="HOGENOM" id="CLU_092744_0_0_10"/>
<keyword evidence="3" id="KW-1185">Reference proteome</keyword>
<dbReference type="GO" id="GO:0004803">
    <property type="term" value="F:transposase activity"/>
    <property type="evidence" value="ECO:0007669"/>
    <property type="project" value="InterPro"/>
</dbReference>
<reference evidence="2 3" key="1">
    <citation type="journal article" date="2010" name="Stand. Genomic Sci.">
        <title>Complete genome sequence of Spirosoma linguale type strain (1).</title>
        <authorList>
            <person name="Lail K."/>
            <person name="Sikorski J."/>
            <person name="Saunders E."/>
            <person name="Lapidus A."/>
            <person name="Glavina Del Rio T."/>
            <person name="Copeland A."/>
            <person name="Tice H."/>
            <person name="Cheng J.-F."/>
            <person name="Lucas S."/>
            <person name="Nolan M."/>
            <person name="Bruce D."/>
            <person name="Goodwin L."/>
            <person name="Pitluck S."/>
            <person name="Ivanova N."/>
            <person name="Mavromatis K."/>
            <person name="Ovchinnikova G."/>
            <person name="Pati A."/>
            <person name="Chen A."/>
            <person name="Palaniappan K."/>
            <person name="Land M."/>
            <person name="Hauser L."/>
            <person name="Chang Y.-J."/>
            <person name="Jeffries C.D."/>
            <person name="Chain P."/>
            <person name="Brettin T."/>
            <person name="Detter J.C."/>
            <person name="Schuetze A."/>
            <person name="Rohde M."/>
            <person name="Tindall B.J."/>
            <person name="Goeker M."/>
            <person name="Bristow J."/>
            <person name="Eisen J.A."/>
            <person name="Markowitz V."/>
            <person name="Hugenholtz P."/>
            <person name="Kyrpides N.C."/>
            <person name="Klenk H.-P."/>
            <person name="Chen F."/>
        </authorList>
    </citation>
    <scope>NUCLEOTIDE SEQUENCE [LARGE SCALE GENOMIC DNA]</scope>
    <source>
        <strain evidence="3">ATCC 33905 / DSM 74 / LMG 10896 / Claus 1</strain>
    </source>
</reference>
<dbReference type="STRING" id="504472.Slin_5035"/>
<dbReference type="RefSeq" id="WP_012929513.1">
    <property type="nucleotide sequence ID" value="NC_013730.1"/>
</dbReference>
<dbReference type="KEGG" id="sli:Slin_5035"/>
<dbReference type="eggNOG" id="COG1943">
    <property type="taxonomic scope" value="Bacteria"/>
</dbReference>
<dbReference type="Proteomes" id="UP000002028">
    <property type="component" value="Chromosome"/>
</dbReference>
<dbReference type="GO" id="GO:0006313">
    <property type="term" value="P:DNA transposition"/>
    <property type="evidence" value="ECO:0007669"/>
    <property type="project" value="InterPro"/>
</dbReference>
<dbReference type="AlphaFoldDB" id="D2QD06"/>
<dbReference type="GO" id="GO:0043565">
    <property type="term" value="F:sequence-specific DNA binding"/>
    <property type="evidence" value="ECO:0007669"/>
    <property type="project" value="TreeGrafter"/>
</dbReference>
<dbReference type="Pfam" id="PF01797">
    <property type="entry name" value="Y1_Tnp"/>
    <property type="match status" value="1"/>
</dbReference>
<gene>
    <name evidence="2" type="ordered locus">Slin_5035</name>
</gene>
<evidence type="ECO:0000313" key="3">
    <source>
        <dbReference type="Proteomes" id="UP000002028"/>
    </source>
</evidence>
<organism evidence="2 3">
    <name type="scientific">Spirosoma linguale (strain ATCC 33905 / DSM 74 / LMG 10896 / Claus 1)</name>
    <dbReference type="NCBI Taxonomy" id="504472"/>
    <lineage>
        <taxon>Bacteria</taxon>
        <taxon>Pseudomonadati</taxon>
        <taxon>Bacteroidota</taxon>
        <taxon>Cytophagia</taxon>
        <taxon>Cytophagales</taxon>
        <taxon>Cytophagaceae</taxon>
        <taxon>Spirosoma</taxon>
    </lineage>
</organism>
<protein>
    <recommendedName>
        <fullName evidence="1">Transposase IS200-like domain-containing protein</fullName>
    </recommendedName>
</protein>